<comment type="caution">
    <text evidence="1">The sequence shown here is derived from an EMBL/GenBank/DDBJ whole genome shotgun (WGS) entry which is preliminary data.</text>
</comment>
<keyword evidence="2" id="KW-1185">Reference proteome</keyword>
<reference evidence="1 2" key="1">
    <citation type="submission" date="2024-01" db="EMBL/GenBank/DDBJ databases">
        <title>Genome assemblies of Stephania.</title>
        <authorList>
            <person name="Yang L."/>
        </authorList>
    </citation>
    <scope>NUCLEOTIDE SEQUENCE [LARGE SCALE GENOMIC DNA]</scope>
    <source>
        <strain evidence="1">YNDBR</strain>
        <tissue evidence="1">Leaf</tissue>
    </source>
</reference>
<proteinExistence type="predicted"/>
<dbReference type="Proteomes" id="UP001420932">
    <property type="component" value="Unassembled WGS sequence"/>
</dbReference>
<evidence type="ECO:0000313" key="1">
    <source>
        <dbReference type="EMBL" id="KAK9141829.1"/>
    </source>
</evidence>
<organism evidence="1 2">
    <name type="scientific">Stephania yunnanensis</name>
    <dbReference type="NCBI Taxonomy" id="152371"/>
    <lineage>
        <taxon>Eukaryota</taxon>
        <taxon>Viridiplantae</taxon>
        <taxon>Streptophyta</taxon>
        <taxon>Embryophyta</taxon>
        <taxon>Tracheophyta</taxon>
        <taxon>Spermatophyta</taxon>
        <taxon>Magnoliopsida</taxon>
        <taxon>Ranunculales</taxon>
        <taxon>Menispermaceae</taxon>
        <taxon>Menispermoideae</taxon>
        <taxon>Cissampelideae</taxon>
        <taxon>Stephania</taxon>
    </lineage>
</organism>
<name>A0AAP0JXW0_9MAGN</name>
<dbReference type="EMBL" id="JBBNAF010000005">
    <property type="protein sequence ID" value="KAK9141829.1"/>
    <property type="molecule type" value="Genomic_DNA"/>
</dbReference>
<evidence type="ECO:0000313" key="2">
    <source>
        <dbReference type="Proteomes" id="UP001420932"/>
    </source>
</evidence>
<dbReference type="AlphaFoldDB" id="A0AAP0JXW0"/>
<gene>
    <name evidence="1" type="ORF">Syun_011229</name>
</gene>
<protein>
    <submittedName>
        <fullName evidence="1">Uncharacterized protein</fullName>
    </submittedName>
</protein>
<sequence length="110" mass="12108">MAGRNASGWQIDTSGCAASTQEHSTGQVCRRSDVQEVSSAEAVFAATACSRAARGRLDKEANYVRRGAADEHLERLINVFGYWTTALIISTNKAMDLDNDKLDKWLEDQK</sequence>
<accession>A0AAP0JXW0</accession>